<dbReference type="EMBL" id="LN847245">
    <property type="protein sequence ID" value="CRI51676.1"/>
    <property type="molecule type" value="Genomic_DNA"/>
</dbReference>
<evidence type="ECO:0000313" key="9">
    <source>
        <dbReference type="EMBL" id="CRI38136.1"/>
    </source>
</evidence>
<dbReference type="GO" id="GO:0004222">
    <property type="term" value="F:metalloendopeptidase activity"/>
    <property type="evidence" value="ECO:0007669"/>
    <property type="project" value="InterPro"/>
</dbReference>
<dbReference type="InterPro" id="IPR002036">
    <property type="entry name" value="YbeY"/>
</dbReference>
<organism evidence="19">
    <name type="scientific">Chlamydia pneumoniae</name>
    <name type="common">Chlamydophila pneumoniae</name>
    <dbReference type="NCBI Taxonomy" id="83558"/>
    <lineage>
        <taxon>Bacteria</taxon>
        <taxon>Pseudomonadati</taxon>
        <taxon>Chlamydiota</taxon>
        <taxon>Chlamydiia</taxon>
        <taxon>Chlamydiales</taxon>
        <taxon>Chlamydiaceae</taxon>
        <taxon>Chlamydia/Chlamydophila group</taxon>
        <taxon>Chlamydia</taxon>
    </lineage>
</organism>
<keyword evidence="8" id="KW-0698">rRNA processing</keyword>
<dbReference type="EMBL" id="LN849041">
    <property type="protein sequence ID" value="CRI73169.1"/>
    <property type="molecule type" value="Genomic_DNA"/>
</dbReference>
<dbReference type="EC" id="3.1.-.-" evidence="8"/>
<dbReference type="AlphaFoldDB" id="A0A0F7XX70"/>
<dbReference type="EMBL" id="LN847227">
    <property type="protein sequence ID" value="CRI45997.1"/>
    <property type="molecule type" value="Genomic_DNA"/>
</dbReference>
<feature type="binding site" evidence="8">
    <location>
        <position position="119"/>
    </location>
    <ligand>
        <name>Zn(2+)</name>
        <dbReference type="ChEBI" id="CHEBI:29105"/>
        <note>catalytic</note>
    </ligand>
</feature>
<evidence type="ECO:0000313" key="15">
    <source>
        <dbReference type="EMBL" id="CRI47128.1"/>
    </source>
</evidence>
<evidence type="ECO:0000256" key="1">
    <source>
        <dbReference type="ARBA" id="ARBA00010875"/>
    </source>
</evidence>
<evidence type="ECO:0000256" key="3">
    <source>
        <dbReference type="ARBA" id="ARBA00022722"/>
    </source>
</evidence>
<dbReference type="GeneID" id="45050551"/>
<evidence type="ECO:0000256" key="6">
    <source>
        <dbReference type="ARBA" id="ARBA00022801"/>
    </source>
</evidence>
<dbReference type="EMBL" id="LN847244">
    <property type="protein sequence ID" value="CRI49421.1"/>
    <property type="molecule type" value="Genomic_DNA"/>
</dbReference>
<evidence type="ECO:0000313" key="10">
    <source>
        <dbReference type="EMBL" id="CRI40401.1"/>
    </source>
</evidence>
<keyword evidence="8" id="KW-0690">Ribosome biogenesis</keyword>
<feature type="binding site" evidence="8">
    <location>
        <position position="129"/>
    </location>
    <ligand>
        <name>Zn(2+)</name>
        <dbReference type="ChEBI" id="CHEBI:29105"/>
        <note>catalytic</note>
    </ligand>
</feature>
<dbReference type="EMBL" id="LN847240">
    <property type="protein sequence ID" value="CRI50549.1"/>
    <property type="molecule type" value="Genomic_DNA"/>
</dbReference>
<comment type="similarity">
    <text evidence="1 8">Belongs to the endoribonuclease YbeY family.</text>
</comment>
<comment type="subcellular location">
    <subcellularLocation>
        <location evidence="8">Cytoplasm</location>
    </subcellularLocation>
</comment>
<dbReference type="RefSeq" id="WP_010883147.1">
    <property type="nucleotide sequence ID" value="NZ_CP160064.1"/>
</dbReference>
<evidence type="ECO:0000256" key="5">
    <source>
        <dbReference type="ARBA" id="ARBA00022759"/>
    </source>
</evidence>
<keyword evidence="4 8" id="KW-0479">Metal-binding</keyword>
<evidence type="ECO:0000313" key="16">
    <source>
        <dbReference type="EMBL" id="CRI49421.1"/>
    </source>
</evidence>
<evidence type="ECO:0000313" key="20">
    <source>
        <dbReference type="EMBL" id="CRI73169.1"/>
    </source>
</evidence>
<dbReference type="GO" id="GO:0005737">
    <property type="term" value="C:cytoplasm"/>
    <property type="evidence" value="ECO:0007669"/>
    <property type="project" value="UniProtKB-SubCell"/>
</dbReference>
<dbReference type="EMBL" id="LN847233">
    <property type="protein sequence ID" value="CRI47128.1"/>
    <property type="molecule type" value="Genomic_DNA"/>
</dbReference>
<dbReference type="EMBL" id="LN847184">
    <property type="protein sequence ID" value="CRI43757.1"/>
    <property type="molecule type" value="Genomic_DNA"/>
</dbReference>
<dbReference type="EMBL" id="LN847049">
    <property type="protein sequence ID" value="CRI42623.1"/>
    <property type="molecule type" value="Genomic_DNA"/>
</dbReference>
<dbReference type="PATRIC" id="fig|83558.13.peg.543"/>
<dbReference type="InterPro" id="IPR023091">
    <property type="entry name" value="MetalPrtase_cat_dom_sf_prd"/>
</dbReference>
<dbReference type="GO" id="GO:0004521">
    <property type="term" value="F:RNA endonuclease activity"/>
    <property type="evidence" value="ECO:0007669"/>
    <property type="project" value="UniProtKB-UniRule"/>
</dbReference>
<reference evidence="19" key="1">
    <citation type="submission" date="2015-05" db="EMBL/GenBank/DDBJ databases">
        <authorList>
            <person name="Rattei Thomas"/>
        </authorList>
    </citation>
    <scope>NUCLEOTIDE SEQUENCE</scope>
    <source>
        <strain evidence="9">CV15</strain>
        <strain evidence="10">CWL029c</strain>
        <strain evidence="12">DC9</strain>
        <strain evidence="11">GiD</strain>
        <strain evidence="13">H12</strain>
        <strain evidence="14">MUL2216</strain>
        <strain evidence="15">Panola</strain>
        <strain evidence="17">PB1</strain>
        <strain evidence="16">U1271</strain>
        <strain evidence="18">UZG1</strain>
        <strain evidence="19">Wien2</strain>
        <strain evidence="20">YK41</strain>
    </source>
</reference>
<dbReference type="GO" id="GO:0008270">
    <property type="term" value="F:zinc ion binding"/>
    <property type="evidence" value="ECO:0007669"/>
    <property type="project" value="UniProtKB-UniRule"/>
</dbReference>
<name>A0A0F7XX70_CHLPN</name>
<dbReference type="NCBIfam" id="TIGR00043">
    <property type="entry name" value="rRNA maturation RNase YbeY"/>
    <property type="match status" value="1"/>
</dbReference>
<evidence type="ECO:0000313" key="13">
    <source>
        <dbReference type="EMBL" id="CRI43757.1"/>
    </source>
</evidence>
<dbReference type="HAMAP" id="MF_00009">
    <property type="entry name" value="Endoribonucl_YbeY"/>
    <property type="match status" value="1"/>
</dbReference>
<evidence type="ECO:0000313" key="17">
    <source>
        <dbReference type="EMBL" id="CRI50549.1"/>
    </source>
</evidence>
<keyword evidence="3 8" id="KW-0540">Nuclease</keyword>
<dbReference type="EMBL" id="LN846998">
    <property type="protein sequence ID" value="CRI38136.1"/>
    <property type="molecule type" value="Genomic_DNA"/>
</dbReference>
<evidence type="ECO:0000256" key="4">
    <source>
        <dbReference type="ARBA" id="ARBA00022723"/>
    </source>
</evidence>
<keyword evidence="2 8" id="KW-0963">Cytoplasm</keyword>
<evidence type="ECO:0000313" key="18">
    <source>
        <dbReference type="EMBL" id="CRI51676.1"/>
    </source>
</evidence>
<keyword evidence="7 8" id="KW-0862">Zinc</keyword>
<dbReference type="SUPFAM" id="SSF55486">
    <property type="entry name" value="Metalloproteases ('zincins'), catalytic domain"/>
    <property type="match status" value="1"/>
</dbReference>
<dbReference type="OrthoDB" id="9807740at2"/>
<comment type="function">
    <text evidence="8">Single strand-specific metallo-endoribonuclease involved in late-stage 70S ribosome quality control and in maturation of the 3' terminus of the 16S rRNA.</text>
</comment>
<evidence type="ECO:0000256" key="7">
    <source>
        <dbReference type="ARBA" id="ARBA00022833"/>
    </source>
</evidence>
<dbReference type="Pfam" id="PF02130">
    <property type="entry name" value="YbeY"/>
    <property type="match status" value="1"/>
</dbReference>
<evidence type="ECO:0000313" key="14">
    <source>
        <dbReference type="EMBL" id="CRI45997.1"/>
    </source>
</evidence>
<dbReference type="EMBL" id="LN847004">
    <property type="protein sequence ID" value="CRI40401.1"/>
    <property type="molecule type" value="Genomic_DNA"/>
</dbReference>
<gene>
    <name evidence="8" type="primary">ybeY</name>
    <name evidence="9" type="ORF">BN1224_CV15_B_04590</name>
    <name evidence="12" type="ORF">BN1224_DC9_BS_01060</name>
    <name evidence="11" type="ORF">BN1224_GiD_A_05310</name>
    <name evidence="13" type="ORF">BN1224_H12_EE_00150</name>
    <name evidence="14" type="ORF">BN1224_MUL2216_F_00520</name>
    <name evidence="15" type="ORF">BN1224_Panola_H_00260</name>
    <name evidence="17" type="ORF">BN1224_PB1_B_05180</name>
    <name evidence="16" type="ORF">BN1224_U1271_C_03610</name>
    <name evidence="18" type="ORF">BN1224_UZG1_A_05310</name>
    <name evidence="19" type="ORF">BN1224_Wien2_G_01560</name>
    <name evidence="20" type="ORF">BN1224_YK41_BP_00260</name>
    <name evidence="10" type="ORF">CWL029c_D_00380</name>
</gene>
<accession>A0A0F7XX70</accession>
<evidence type="ECO:0000313" key="11">
    <source>
        <dbReference type="EMBL" id="CRI41530.1"/>
    </source>
</evidence>
<evidence type="ECO:0000313" key="12">
    <source>
        <dbReference type="EMBL" id="CRI42623.1"/>
    </source>
</evidence>
<dbReference type="EMBL" id="LN847254">
    <property type="protein sequence ID" value="CRI53082.1"/>
    <property type="molecule type" value="Genomic_DNA"/>
</dbReference>
<evidence type="ECO:0000256" key="8">
    <source>
        <dbReference type="HAMAP-Rule" id="MF_00009"/>
    </source>
</evidence>
<dbReference type="GO" id="GO:0006364">
    <property type="term" value="P:rRNA processing"/>
    <property type="evidence" value="ECO:0007669"/>
    <property type="project" value="UniProtKB-UniRule"/>
</dbReference>
<evidence type="ECO:0000313" key="19">
    <source>
        <dbReference type="EMBL" id="CRI53082.1"/>
    </source>
</evidence>
<dbReference type="EMBL" id="LN847008">
    <property type="protein sequence ID" value="CRI41530.1"/>
    <property type="molecule type" value="Genomic_DNA"/>
</dbReference>
<keyword evidence="5 8" id="KW-0255">Endonuclease</keyword>
<dbReference type="SMR" id="A0A0F7XX70"/>
<feature type="binding site" evidence="8">
    <location>
        <position position="123"/>
    </location>
    <ligand>
        <name>Zn(2+)</name>
        <dbReference type="ChEBI" id="CHEBI:29105"/>
        <note>catalytic</note>
    </ligand>
</feature>
<dbReference type="Gene3D" id="3.40.390.30">
    <property type="entry name" value="Metalloproteases ('zincins'), catalytic domain"/>
    <property type="match status" value="1"/>
</dbReference>
<proteinExistence type="inferred from homology"/>
<evidence type="ECO:0000256" key="2">
    <source>
        <dbReference type="ARBA" id="ARBA00022490"/>
    </source>
</evidence>
<keyword evidence="6 8" id="KW-0378">Hydrolase</keyword>
<sequence>MTQEKIKIHVSNEQTCIPIHLVSVEKLVLTLLEHLKVTTNEIFIYFLEDKALAELHDKVFADPSLTDTITLPIDAPGDPAYPHVLGEAFISPQAALRFLENTSPNQEDIYEEISRYLVHSILHMLGYDDTSSEEKRKMRVKENQILCMLRKKHALLTA</sequence>
<comment type="cofactor">
    <cofactor evidence="8">
        <name>Zn(2+)</name>
        <dbReference type="ChEBI" id="CHEBI:29105"/>
    </cofactor>
    <text evidence="8">Binds 1 zinc ion.</text>
</comment>
<protein>
    <recommendedName>
        <fullName evidence="8">Endoribonuclease YbeY</fullName>
        <ecNumber evidence="8">3.1.-.-</ecNumber>
    </recommendedName>
</protein>